<comment type="caution">
    <text evidence="2">The sequence shown here is derived from an EMBL/GenBank/DDBJ whole genome shotgun (WGS) entry which is preliminary data.</text>
</comment>
<dbReference type="GO" id="GO:0006261">
    <property type="term" value="P:DNA-templated DNA replication"/>
    <property type="evidence" value="ECO:0007669"/>
    <property type="project" value="TreeGrafter"/>
</dbReference>
<dbReference type="NCBIfam" id="NF005926">
    <property type="entry name" value="PRK07940.1"/>
    <property type="match status" value="1"/>
</dbReference>
<dbReference type="SUPFAM" id="SSF52540">
    <property type="entry name" value="P-loop containing nucleoside triphosphate hydrolases"/>
    <property type="match status" value="1"/>
</dbReference>
<dbReference type="Gene3D" id="3.40.50.300">
    <property type="entry name" value="P-loop containing nucleotide triphosphate hydrolases"/>
    <property type="match status" value="1"/>
</dbReference>
<dbReference type="SMART" id="SM00382">
    <property type="entry name" value="AAA"/>
    <property type="match status" value="1"/>
</dbReference>
<accession>A0A7Y0F3B0</accession>
<dbReference type="AlphaFoldDB" id="A0A7Y0F3B0"/>
<evidence type="ECO:0000259" key="1">
    <source>
        <dbReference type="SMART" id="SM00382"/>
    </source>
</evidence>
<organism evidence="2 3">
    <name type="scientific">Bifidobacterium moraviense</name>
    <dbReference type="NCBI Taxonomy" id="2675323"/>
    <lineage>
        <taxon>Bacteria</taxon>
        <taxon>Bacillati</taxon>
        <taxon>Actinomycetota</taxon>
        <taxon>Actinomycetes</taxon>
        <taxon>Bifidobacteriales</taxon>
        <taxon>Bifidobacteriaceae</taxon>
        <taxon>Bifidobacterium</taxon>
    </lineage>
</organism>
<feature type="domain" description="AAA+ ATPase" evidence="1">
    <location>
        <begin position="28"/>
        <end position="166"/>
    </location>
</feature>
<keyword evidence="3" id="KW-1185">Reference proteome</keyword>
<dbReference type="InterPro" id="IPR050238">
    <property type="entry name" value="DNA_Rep/Repair_Clamp_Loader"/>
</dbReference>
<dbReference type="RefSeq" id="WP_169276311.1">
    <property type="nucleotide sequence ID" value="NZ_JAAIIH010000019.1"/>
</dbReference>
<evidence type="ECO:0000313" key="3">
    <source>
        <dbReference type="Proteomes" id="UP000588277"/>
    </source>
</evidence>
<dbReference type="Pfam" id="PF13177">
    <property type="entry name" value="DNA_pol3_delta2"/>
    <property type="match status" value="1"/>
</dbReference>
<name>A0A7Y0F3B0_9BIFI</name>
<protein>
    <submittedName>
        <fullName evidence="2">DNA polymerase III subunit delta</fullName>
    </submittedName>
</protein>
<dbReference type="PANTHER" id="PTHR11669:SF8">
    <property type="entry name" value="DNA POLYMERASE III SUBUNIT DELTA"/>
    <property type="match status" value="1"/>
</dbReference>
<dbReference type="PANTHER" id="PTHR11669">
    <property type="entry name" value="REPLICATION FACTOR C / DNA POLYMERASE III GAMMA-TAU SUBUNIT"/>
    <property type="match status" value="1"/>
</dbReference>
<dbReference type="InterPro" id="IPR027417">
    <property type="entry name" value="P-loop_NTPase"/>
</dbReference>
<dbReference type="EMBL" id="JAAIIH010000019">
    <property type="protein sequence ID" value="NMN01233.1"/>
    <property type="molecule type" value="Genomic_DNA"/>
</dbReference>
<gene>
    <name evidence="2" type="ORF">G1C96_1819</name>
</gene>
<proteinExistence type="predicted"/>
<evidence type="ECO:0000313" key="2">
    <source>
        <dbReference type="EMBL" id="NMN01233.1"/>
    </source>
</evidence>
<dbReference type="InterPro" id="IPR003593">
    <property type="entry name" value="AAA+_ATPase"/>
</dbReference>
<reference evidence="2 3" key="1">
    <citation type="submission" date="2020-02" db="EMBL/GenBank/DDBJ databases">
        <title>Characterization of phylogenetic diversity of novel bifidobacterial species isolated in Czech ZOOs.</title>
        <authorList>
            <person name="Lugli G.A."/>
            <person name="Vera N.B."/>
            <person name="Ventura M."/>
        </authorList>
    </citation>
    <scope>NUCLEOTIDE SEQUENCE [LARGE SCALE GENOMIC DNA]</scope>
    <source>
        <strain evidence="2 3">DSM 109958</strain>
    </source>
</reference>
<dbReference type="Proteomes" id="UP000588277">
    <property type="component" value="Unassembled WGS sequence"/>
</dbReference>
<sequence>MSVWDAIVGQKPVVDMLRGLAEGDPSALAQSWLVCGPPGSGRSNVARAFAAALECPRHGCGECPTCRHILAGTYPDVTVLATDRVTIGIDQVRELIATSEQMPASGPWRVIVIEDVDRMLERTTNVLLKEIEEPAERTIWLLCAPSAQDVLPTIRSRCRIVNLAVPSAGAVAAFLTASCGADPKVARRAARLAEGHIGVARLYATDERVMTDRDELVTGVLGLARASDAVLLADRLIANANGQAAAEVERRVASEEADFRRINGLGEKDRIPPSLRGAFNAIGKKDEIRRRTTRRSRDVLDRALNSVASVYRDVAVLQNGAEDAVGLVNLENRTAVTELSVRLDRQGAIRRMEAVAEARCRLFGNGNPALVFEALFCALIP</sequence>